<dbReference type="SUPFAM" id="SSF117281">
    <property type="entry name" value="Kelch motif"/>
    <property type="match status" value="1"/>
</dbReference>
<organism evidence="1 2">
    <name type="scientific">Symbiodinium microadriaticum</name>
    <name type="common">Dinoflagellate</name>
    <name type="synonym">Zooxanthella microadriatica</name>
    <dbReference type="NCBI Taxonomy" id="2951"/>
    <lineage>
        <taxon>Eukaryota</taxon>
        <taxon>Sar</taxon>
        <taxon>Alveolata</taxon>
        <taxon>Dinophyceae</taxon>
        <taxon>Suessiales</taxon>
        <taxon>Symbiodiniaceae</taxon>
        <taxon>Symbiodinium</taxon>
    </lineage>
</organism>
<dbReference type="Pfam" id="PF01344">
    <property type="entry name" value="Kelch_1"/>
    <property type="match status" value="2"/>
</dbReference>
<dbReference type="PANTHER" id="PTHR45632">
    <property type="entry name" value="LD33804P"/>
    <property type="match status" value="1"/>
</dbReference>
<protein>
    <submittedName>
        <fullName evidence="1">Kelch-like protein 12</fullName>
    </submittedName>
</protein>
<evidence type="ECO:0000313" key="1">
    <source>
        <dbReference type="EMBL" id="OLQ10826.1"/>
    </source>
</evidence>
<sequence>MGFVDPWPGRYELSMKLASLEQDEIGPQVRCCPFPLTTPAMDCVFQDPQLLMMLVSAAGLPAARACRATRRALGKELQTSMPVLYASAMPSIYVIGGACRNLGVLNVMKRLDAGGTEWQPVPSMPSSRRLCAATACNGYLYVFGGEAVSVIPGTGFIPNSLNTIDGMLRDYIQLDCAERFGPLHGTWEVLPPMPTARAGCAATTADGLIYVCGGRLCETVLAAVERFDPGIERWEMLPRQPTARSGCAAATAKGCVYIMGGKCSNGRVQGVAERFHPTFGRWEKLPPMLSPRSAFAAGTVGDLIYAAGGFNGSIALSSVECFDPSTGFWAERAPMSTPRVGGAAAVTGGCLYVFGGKSAEDMALAGECYDPNRQLWVKMPPMGDRQVYCAGAAAVCACSPFSRDLNIELYKERG</sequence>
<dbReference type="Pfam" id="PF24681">
    <property type="entry name" value="Kelch_KLHDC2_KLHL20_DRC7"/>
    <property type="match status" value="1"/>
</dbReference>
<dbReference type="Proteomes" id="UP000186817">
    <property type="component" value="Unassembled WGS sequence"/>
</dbReference>
<keyword evidence="2" id="KW-1185">Reference proteome</keyword>
<dbReference type="AlphaFoldDB" id="A0A1Q9ETS4"/>
<name>A0A1Q9ETS4_SYMMI</name>
<dbReference type="SMART" id="SM00612">
    <property type="entry name" value="Kelch"/>
    <property type="match status" value="6"/>
</dbReference>
<proteinExistence type="predicted"/>
<accession>A0A1Q9ETS4</accession>
<dbReference type="OrthoDB" id="45365at2759"/>
<dbReference type="InterPro" id="IPR006652">
    <property type="entry name" value="Kelch_1"/>
</dbReference>
<comment type="caution">
    <text evidence="1">The sequence shown here is derived from an EMBL/GenBank/DDBJ whole genome shotgun (WGS) entry which is preliminary data.</text>
</comment>
<gene>
    <name evidence="1" type="primary">klhl12</name>
    <name evidence="1" type="ORF">AK812_SmicGene5414</name>
</gene>
<reference evidence="1 2" key="1">
    <citation type="submission" date="2016-02" db="EMBL/GenBank/DDBJ databases">
        <title>Genome analysis of coral dinoflagellate symbionts highlights evolutionary adaptations to a symbiotic lifestyle.</title>
        <authorList>
            <person name="Aranda M."/>
            <person name="Li Y."/>
            <person name="Liew Y.J."/>
            <person name="Baumgarten S."/>
            <person name="Simakov O."/>
            <person name="Wilson M."/>
            <person name="Piel J."/>
            <person name="Ashoor H."/>
            <person name="Bougouffa S."/>
            <person name="Bajic V.B."/>
            <person name="Ryu T."/>
            <person name="Ravasi T."/>
            <person name="Bayer T."/>
            <person name="Micklem G."/>
            <person name="Kim H."/>
            <person name="Bhak J."/>
            <person name="Lajeunesse T.C."/>
            <person name="Voolstra C.R."/>
        </authorList>
    </citation>
    <scope>NUCLEOTIDE SEQUENCE [LARGE SCALE GENOMIC DNA]</scope>
    <source>
        <strain evidence="1 2">CCMP2467</strain>
    </source>
</reference>
<dbReference type="InterPro" id="IPR015915">
    <property type="entry name" value="Kelch-typ_b-propeller"/>
</dbReference>
<evidence type="ECO:0000313" key="2">
    <source>
        <dbReference type="Proteomes" id="UP000186817"/>
    </source>
</evidence>
<dbReference type="EMBL" id="LSRX01000071">
    <property type="protein sequence ID" value="OLQ10826.1"/>
    <property type="molecule type" value="Genomic_DNA"/>
</dbReference>
<dbReference type="PANTHER" id="PTHR45632:SF17">
    <property type="entry name" value="KELCH-LIKE PROTEIN 31"/>
    <property type="match status" value="1"/>
</dbReference>
<dbReference type="Gene3D" id="2.120.10.80">
    <property type="entry name" value="Kelch-type beta propeller"/>
    <property type="match status" value="2"/>
</dbReference>
<dbReference type="OMA" id="GIERWEM"/>